<dbReference type="Proteomes" id="UP000321272">
    <property type="component" value="Chromosome"/>
</dbReference>
<proteinExistence type="predicted"/>
<reference evidence="2 3" key="1">
    <citation type="submission" date="2019-06" db="EMBL/GenBank/DDBJ databases">
        <title>Genome analyses of bacteria isolated from kimchi.</title>
        <authorList>
            <person name="Lee S."/>
            <person name="Ahn S."/>
            <person name="Roh S."/>
        </authorList>
    </citation>
    <scope>NUCLEOTIDE SEQUENCE [LARGE SCALE GENOMIC DNA]</scope>
    <source>
        <strain evidence="2 3">CBA4606</strain>
    </source>
</reference>
<keyword evidence="3" id="KW-1185">Reference proteome</keyword>
<feature type="transmembrane region" description="Helical" evidence="1">
    <location>
        <begin position="169"/>
        <end position="186"/>
    </location>
</feature>
<gene>
    <name evidence="2" type="ORF">FGL86_00775</name>
</gene>
<dbReference type="SUPFAM" id="SSF55729">
    <property type="entry name" value="Acyl-CoA N-acyltransferases (Nat)"/>
    <property type="match status" value="1"/>
</dbReference>
<keyword evidence="1" id="KW-0472">Membrane</keyword>
<dbReference type="RefSeq" id="WP_147182809.1">
    <property type="nucleotide sequence ID" value="NZ_CP042382.1"/>
</dbReference>
<name>A0A5B8SKW8_9GAMM</name>
<dbReference type="KEGG" id="paur:FGL86_00775"/>
<dbReference type="Pfam" id="PF13444">
    <property type="entry name" value="Acetyltransf_5"/>
    <property type="match status" value="1"/>
</dbReference>
<evidence type="ECO:0000313" key="3">
    <source>
        <dbReference type="Proteomes" id="UP000321272"/>
    </source>
</evidence>
<protein>
    <submittedName>
        <fullName evidence="2">PEP-CTERM/exosortase system-associated acyltransferase</fullName>
    </submittedName>
</protein>
<keyword evidence="1" id="KW-1133">Transmembrane helix</keyword>
<keyword evidence="1" id="KW-0812">Transmembrane</keyword>
<dbReference type="InterPro" id="IPR016181">
    <property type="entry name" value="Acyl_CoA_acyltransferase"/>
</dbReference>
<dbReference type="InterPro" id="IPR022484">
    <property type="entry name" value="PEP-CTERM/exosrtase_acylTfrase"/>
</dbReference>
<dbReference type="EMBL" id="CP042382">
    <property type="protein sequence ID" value="QEA37742.1"/>
    <property type="molecule type" value="Genomic_DNA"/>
</dbReference>
<keyword evidence="2" id="KW-0012">Acyltransferase</keyword>
<evidence type="ECO:0000313" key="2">
    <source>
        <dbReference type="EMBL" id="QEA37742.1"/>
    </source>
</evidence>
<dbReference type="Gene3D" id="3.40.630.30">
    <property type="match status" value="1"/>
</dbReference>
<dbReference type="AlphaFoldDB" id="A0A5B8SKW8"/>
<organism evidence="2 3">
    <name type="scientific">Pistricoccus aurantiacus</name>
    <dbReference type="NCBI Taxonomy" id="1883414"/>
    <lineage>
        <taxon>Bacteria</taxon>
        <taxon>Pseudomonadati</taxon>
        <taxon>Pseudomonadota</taxon>
        <taxon>Gammaproteobacteria</taxon>
        <taxon>Oceanospirillales</taxon>
        <taxon>Halomonadaceae</taxon>
        <taxon>Pistricoccus</taxon>
    </lineage>
</organism>
<dbReference type="OrthoDB" id="582214at2"/>
<accession>A0A5B8SKW8</accession>
<evidence type="ECO:0000256" key="1">
    <source>
        <dbReference type="SAM" id="Phobius"/>
    </source>
</evidence>
<dbReference type="NCBIfam" id="TIGR03694">
    <property type="entry name" value="exosort_acyl"/>
    <property type="match status" value="1"/>
</dbReference>
<sequence>MKELEKKEVLIKKSRNNYFQSFSRNFKFKLAISQEDKNRVYGLRYKVFCQELKGDMPQDRIRGLEYDHYDLRSILCFIEHARTGIIAGCMRLIMPCIKDPCNLQRLSLEDLVPAESYVSKLNPYIIPRNELCEVSRLAISPLFRKNSKKNLCNQTEVNELFTQKEIEDFSYLVVGLFLATYALVGLTNRRHVYAFMEERLPRLLSRSGFYFDGVSKTIEFHGKRKVFYIDHSQAEKEMHESLKPLYKRIWQELEPQLAILMKKQPKLANASSPLAALVKASV</sequence>
<dbReference type="GO" id="GO:0016746">
    <property type="term" value="F:acyltransferase activity"/>
    <property type="evidence" value="ECO:0007669"/>
    <property type="project" value="UniProtKB-KW"/>
</dbReference>
<keyword evidence="2" id="KW-0808">Transferase</keyword>